<keyword evidence="1" id="KW-1133">Transmembrane helix</keyword>
<accession>A0A8H9GHP7</accession>
<comment type="caution">
    <text evidence="2">The sequence shown here is derived from an EMBL/GenBank/DDBJ whole genome shotgun (WGS) entry which is preliminary data.</text>
</comment>
<dbReference type="Proteomes" id="UP000655589">
    <property type="component" value="Unassembled WGS sequence"/>
</dbReference>
<keyword evidence="3" id="KW-1185">Reference proteome</keyword>
<feature type="transmembrane region" description="Helical" evidence="1">
    <location>
        <begin position="12"/>
        <end position="32"/>
    </location>
</feature>
<evidence type="ECO:0000256" key="1">
    <source>
        <dbReference type="SAM" id="Phobius"/>
    </source>
</evidence>
<reference evidence="2" key="2">
    <citation type="submission" date="2020-09" db="EMBL/GenBank/DDBJ databases">
        <authorList>
            <person name="Sun Q."/>
            <person name="Ohkuma M."/>
        </authorList>
    </citation>
    <scope>NUCLEOTIDE SEQUENCE</scope>
    <source>
        <strain evidence="2">JCM 3051</strain>
    </source>
</reference>
<reference evidence="2" key="1">
    <citation type="journal article" date="2014" name="Int. J. Syst. Evol. Microbiol.">
        <title>Complete genome sequence of Corynebacterium casei LMG S-19264T (=DSM 44701T), isolated from a smear-ripened cheese.</title>
        <authorList>
            <consortium name="US DOE Joint Genome Institute (JGI-PGF)"/>
            <person name="Walter F."/>
            <person name="Albersmeier A."/>
            <person name="Kalinowski J."/>
            <person name="Ruckert C."/>
        </authorList>
    </citation>
    <scope>NUCLEOTIDE SEQUENCE</scope>
    <source>
        <strain evidence="2">JCM 3051</strain>
    </source>
</reference>
<feature type="transmembrane region" description="Helical" evidence="1">
    <location>
        <begin position="125"/>
        <end position="145"/>
    </location>
</feature>
<evidence type="ECO:0000313" key="3">
    <source>
        <dbReference type="Proteomes" id="UP000655589"/>
    </source>
</evidence>
<name>A0A8H9GHP7_9MICO</name>
<feature type="transmembrane region" description="Helical" evidence="1">
    <location>
        <begin position="94"/>
        <end position="113"/>
    </location>
</feature>
<protein>
    <submittedName>
        <fullName evidence="2">Uncharacterized protein</fullName>
    </submittedName>
</protein>
<feature type="transmembrane region" description="Helical" evidence="1">
    <location>
        <begin position="60"/>
        <end position="82"/>
    </location>
</feature>
<dbReference type="RefSeq" id="WP_171106347.1">
    <property type="nucleotide sequence ID" value="NZ_BMPT01000006.1"/>
</dbReference>
<dbReference type="EMBL" id="BMPT01000006">
    <property type="protein sequence ID" value="GGM23383.1"/>
    <property type="molecule type" value="Genomic_DNA"/>
</dbReference>
<keyword evidence="1" id="KW-0472">Membrane</keyword>
<gene>
    <name evidence="2" type="ORF">GCM10010102_18920</name>
</gene>
<keyword evidence="1" id="KW-0812">Transmembrane</keyword>
<sequence length="148" mass="14978">MSETRTPTTRTAVPVLWAGLAATLLVTAYAWVDSATSQVLAGHVAASYPAYGAAEVDAAVAAYLAILTILGVLGTATWAVVARAARSGRAWAPLAGTVALVLAVGTALVGLTTRDTSGDVGLAPALGWAQLLPCAVGLVAVALLWRRR</sequence>
<dbReference type="AlphaFoldDB" id="A0A8H9GHP7"/>
<organism evidence="2 3">
    <name type="scientific">Promicromonospora citrea</name>
    <dbReference type="NCBI Taxonomy" id="43677"/>
    <lineage>
        <taxon>Bacteria</taxon>
        <taxon>Bacillati</taxon>
        <taxon>Actinomycetota</taxon>
        <taxon>Actinomycetes</taxon>
        <taxon>Micrococcales</taxon>
        <taxon>Promicromonosporaceae</taxon>
        <taxon>Promicromonospora</taxon>
    </lineage>
</organism>
<evidence type="ECO:0000313" key="2">
    <source>
        <dbReference type="EMBL" id="GGM23383.1"/>
    </source>
</evidence>
<proteinExistence type="predicted"/>